<dbReference type="GO" id="GO:0005886">
    <property type="term" value="C:plasma membrane"/>
    <property type="evidence" value="ECO:0007669"/>
    <property type="project" value="UniProtKB-SubCell"/>
</dbReference>
<dbReference type="OrthoDB" id="7011844at2"/>
<dbReference type="GO" id="GO:0009276">
    <property type="term" value="C:Gram-negative-bacterium-type cell wall"/>
    <property type="evidence" value="ECO:0007669"/>
    <property type="project" value="InterPro"/>
</dbReference>
<evidence type="ECO:0000256" key="1">
    <source>
        <dbReference type="ARBA" id="ARBA00004377"/>
    </source>
</evidence>
<comment type="subcellular location">
    <subcellularLocation>
        <location evidence="1">Cell inner membrane</location>
        <topology evidence="1">Single-pass membrane protein</topology>
    </subcellularLocation>
</comment>
<comment type="function">
    <text evidence="10">Inner membrane component of the type II secretion system required for the energy-dependent secretion of extracellular factors such as proteases and toxins from the periplasm.</text>
</comment>
<dbReference type="NCBIfam" id="TIGR01709">
    <property type="entry name" value="typeII_sec_gspL"/>
    <property type="match status" value="1"/>
</dbReference>
<keyword evidence="7 10" id="KW-0653">Protein transport</keyword>
<dbReference type="InterPro" id="IPR025691">
    <property type="entry name" value="GspL_pp_dom"/>
</dbReference>
<dbReference type="InterPro" id="IPR043129">
    <property type="entry name" value="ATPase_NBD"/>
</dbReference>
<evidence type="ECO:0000313" key="14">
    <source>
        <dbReference type="Proteomes" id="UP000285310"/>
    </source>
</evidence>
<evidence type="ECO:0000256" key="2">
    <source>
        <dbReference type="ARBA" id="ARBA00005318"/>
    </source>
</evidence>
<dbReference type="GO" id="GO:0015627">
    <property type="term" value="C:type II protein secretion system complex"/>
    <property type="evidence" value="ECO:0007669"/>
    <property type="project" value="InterPro"/>
</dbReference>
<dbReference type="Gene3D" id="3.30.420.380">
    <property type="match status" value="1"/>
</dbReference>
<reference evidence="13 14" key="1">
    <citation type="submission" date="2013-10" db="EMBL/GenBank/DDBJ databases">
        <title>Salinisphaera japonica YTM-1 Genome Sequencing.</title>
        <authorList>
            <person name="Lai Q."/>
            <person name="Li C."/>
            <person name="Shao Z."/>
        </authorList>
    </citation>
    <scope>NUCLEOTIDE SEQUENCE [LARGE SCALE GENOMIC DNA]</scope>
    <source>
        <strain evidence="13 14">YTM-1</strain>
    </source>
</reference>
<keyword evidence="14" id="KW-1185">Reference proteome</keyword>
<keyword evidence="6" id="KW-0812">Transmembrane</keyword>
<dbReference type="AlphaFoldDB" id="A0A423Q2G4"/>
<dbReference type="Gene3D" id="3.30.1360.100">
    <property type="entry name" value="General secretion pathway protein M, EpsM"/>
    <property type="match status" value="1"/>
</dbReference>
<dbReference type="InterPro" id="IPR024230">
    <property type="entry name" value="GspL_cyto_dom"/>
</dbReference>
<evidence type="ECO:0000256" key="6">
    <source>
        <dbReference type="ARBA" id="ARBA00022692"/>
    </source>
</evidence>
<evidence type="ECO:0000256" key="10">
    <source>
        <dbReference type="PIRNR" id="PIRNR015761"/>
    </source>
</evidence>
<gene>
    <name evidence="13" type="ORF">SAJA_00855</name>
</gene>
<keyword evidence="4" id="KW-1003">Cell membrane</keyword>
<organism evidence="13 14">
    <name type="scientific">Salinisphaera japonica YTM-1</name>
    <dbReference type="NCBI Taxonomy" id="1209778"/>
    <lineage>
        <taxon>Bacteria</taxon>
        <taxon>Pseudomonadati</taxon>
        <taxon>Pseudomonadota</taxon>
        <taxon>Gammaproteobacteria</taxon>
        <taxon>Salinisphaerales</taxon>
        <taxon>Salinisphaeraceae</taxon>
        <taxon>Salinisphaera</taxon>
    </lineage>
</organism>
<proteinExistence type="inferred from homology"/>
<dbReference type="PIRSF" id="PIRSF015761">
    <property type="entry name" value="Protein_L"/>
    <property type="match status" value="1"/>
</dbReference>
<sequence>MAQRRTLYYDGTTTLWRDPVQGIMRATLAEAGQALVDDEIVALVPAEDILLTEVALPPIRQAKRRLAAARFALEDRLAGRIEQLHFALGTATSGGETPVAVVDELQMQAWCDAFDAAGLDVVRILPDCLALPVPDAHTWQMARIDERIMVRTAPGHGFACSDDLWPVLAGAFDTPDIIELHGTSSDTIQALDADDAFEPTPEIKPHSHAGIDALIGVLLDHADTHKNAINLRQGEFARQNQLESRWRPFILTGGLAAAWLIVTIAAHGIETWRLNQQIDALEAQTQTAFRDAFPDVSTINDLRVQAEQGIASLRGGSGSAGLFPVLEATADVTGRDDSLVVQGMQYRNGTLDLSIRGKNVQSVETLRAGFANRAGLSLSVQSADANADGVQIRASITQGQPS</sequence>
<dbReference type="Pfam" id="PF05134">
    <property type="entry name" value="T2SSL"/>
    <property type="match status" value="1"/>
</dbReference>
<evidence type="ECO:0000256" key="8">
    <source>
        <dbReference type="ARBA" id="ARBA00022989"/>
    </source>
</evidence>
<dbReference type="EMBL" id="AYKG01000001">
    <property type="protein sequence ID" value="ROO32814.1"/>
    <property type="molecule type" value="Genomic_DNA"/>
</dbReference>
<dbReference type="Proteomes" id="UP000285310">
    <property type="component" value="Unassembled WGS sequence"/>
</dbReference>
<accession>A0A423Q2G4</accession>
<dbReference type="GO" id="GO:0015628">
    <property type="term" value="P:protein secretion by the type II secretion system"/>
    <property type="evidence" value="ECO:0007669"/>
    <property type="project" value="InterPro"/>
</dbReference>
<evidence type="ECO:0000256" key="4">
    <source>
        <dbReference type="ARBA" id="ARBA00022475"/>
    </source>
</evidence>
<keyword evidence="5" id="KW-0997">Cell inner membrane</keyword>
<evidence type="ECO:0000256" key="7">
    <source>
        <dbReference type="ARBA" id="ARBA00022927"/>
    </source>
</evidence>
<evidence type="ECO:0000313" key="13">
    <source>
        <dbReference type="EMBL" id="ROO32814.1"/>
    </source>
</evidence>
<evidence type="ECO:0000256" key="9">
    <source>
        <dbReference type="ARBA" id="ARBA00023136"/>
    </source>
</evidence>
<dbReference type="InParanoid" id="A0A423Q2G4"/>
<comment type="similarity">
    <text evidence="2 10">Belongs to the GSP L family.</text>
</comment>
<keyword evidence="9" id="KW-0472">Membrane</keyword>
<dbReference type="SUPFAM" id="SSF53067">
    <property type="entry name" value="Actin-like ATPase domain"/>
    <property type="match status" value="1"/>
</dbReference>
<protein>
    <recommendedName>
        <fullName evidence="10">Type II secretion system protein L</fullName>
        <shortName evidence="10">T2SS protein L</shortName>
    </recommendedName>
</protein>
<evidence type="ECO:0000256" key="3">
    <source>
        <dbReference type="ARBA" id="ARBA00022448"/>
    </source>
</evidence>
<feature type="domain" description="GspL cytoplasmic actin-ATPase-like" evidence="11">
    <location>
        <begin position="38"/>
        <end position="238"/>
    </location>
</feature>
<dbReference type="CDD" id="cd24017">
    <property type="entry name" value="ASKHA_T2SSL_N"/>
    <property type="match status" value="1"/>
</dbReference>
<dbReference type="RefSeq" id="WP_123656747.1">
    <property type="nucleotide sequence ID" value="NZ_AYKG01000001.1"/>
</dbReference>
<evidence type="ECO:0000259" key="11">
    <source>
        <dbReference type="Pfam" id="PF05134"/>
    </source>
</evidence>
<keyword evidence="8" id="KW-1133">Transmembrane helix</keyword>
<dbReference type="FunCoup" id="A0A423Q2G4">
    <property type="interactions" value="62"/>
</dbReference>
<keyword evidence="3 10" id="KW-0813">Transport</keyword>
<name>A0A423Q2G4_9GAMM</name>
<evidence type="ECO:0000256" key="5">
    <source>
        <dbReference type="ARBA" id="ARBA00022519"/>
    </source>
</evidence>
<dbReference type="InterPro" id="IPR007812">
    <property type="entry name" value="T2SS_protein-GspL"/>
</dbReference>
<feature type="domain" description="GspL periplasmic" evidence="12">
    <location>
        <begin position="246"/>
        <end position="397"/>
    </location>
</feature>
<evidence type="ECO:0000259" key="12">
    <source>
        <dbReference type="Pfam" id="PF12693"/>
    </source>
</evidence>
<dbReference type="Pfam" id="PF12693">
    <property type="entry name" value="GspL_C"/>
    <property type="match status" value="1"/>
</dbReference>
<comment type="caution">
    <text evidence="13">The sequence shown here is derived from an EMBL/GenBank/DDBJ whole genome shotgun (WGS) entry which is preliminary data.</text>
</comment>